<sequence length="120" mass="13509">MKTTANSAFVAPGAIRKGQGRGWELRSLVEKENIPTKSLFSQSSDLVKQYIQTIETCAIRKGRGQGLKNSTMSASQGMIHKNSIDREKEYMQIDIPLPSSIDQVKQYTQKSKQVHLILER</sequence>
<dbReference type="RefSeq" id="XP_075108452.1">
    <property type="nucleotide sequence ID" value="XM_075252351.1"/>
</dbReference>
<evidence type="ECO:0000313" key="2">
    <source>
        <dbReference type="RefSeq" id="XP_075108452.1"/>
    </source>
</evidence>
<protein>
    <submittedName>
        <fullName evidence="2">Uncharacterized protein LOC107772585 isoform X1</fullName>
    </submittedName>
</protein>
<gene>
    <name evidence="2" type="primary">LOC107772585</name>
</gene>
<proteinExistence type="predicted"/>
<evidence type="ECO:0000313" key="1">
    <source>
        <dbReference type="Proteomes" id="UP000790787"/>
    </source>
</evidence>
<reference evidence="1" key="1">
    <citation type="journal article" date="2014" name="Nat. Commun.">
        <title>The tobacco genome sequence and its comparison with those of tomato and potato.</title>
        <authorList>
            <person name="Sierro N."/>
            <person name="Battey J.N."/>
            <person name="Ouadi S."/>
            <person name="Bakaher N."/>
            <person name="Bovet L."/>
            <person name="Willig A."/>
            <person name="Goepfert S."/>
            <person name="Peitsch M.C."/>
            <person name="Ivanov N.V."/>
        </authorList>
    </citation>
    <scope>NUCLEOTIDE SEQUENCE [LARGE SCALE GENOMIC DNA]</scope>
</reference>
<dbReference type="Proteomes" id="UP000790787">
    <property type="component" value="Chromosome 4"/>
</dbReference>
<accession>A0AC58UG31</accession>
<keyword evidence="1" id="KW-1185">Reference proteome</keyword>
<reference evidence="2" key="2">
    <citation type="submission" date="2025-08" db="UniProtKB">
        <authorList>
            <consortium name="RefSeq"/>
        </authorList>
    </citation>
    <scope>IDENTIFICATION</scope>
    <source>
        <tissue evidence="2">Leaf</tissue>
    </source>
</reference>
<organism evidence="1 2">
    <name type="scientific">Nicotiana tabacum</name>
    <name type="common">Common tobacco</name>
    <dbReference type="NCBI Taxonomy" id="4097"/>
    <lineage>
        <taxon>Eukaryota</taxon>
        <taxon>Viridiplantae</taxon>
        <taxon>Streptophyta</taxon>
        <taxon>Embryophyta</taxon>
        <taxon>Tracheophyta</taxon>
        <taxon>Spermatophyta</taxon>
        <taxon>Magnoliopsida</taxon>
        <taxon>eudicotyledons</taxon>
        <taxon>Gunneridae</taxon>
        <taxon>Pentapetalae</taxon>
        <taxon>asterids</taxon>
        <taxon>lamiids</taxon>
        <taxon>Solanales</taxon>
        <taxon>Solanaceae</taxon>
        <taxon>Nicotianoideae</taxon>
        <taxon>Nicotianeae</taxon>
        <taxon>Nicotiana</taxon>
    </lineage>
</organism>
<name>A0AC58UG31_TOBAC</name>